<keyword evidence="4 10" id="KW-0378">Hydrolase</keyword>
<dbReference type="PANTHER" id="PTHR10353">
    <property type="entry name" value="GLYCOSYL HYDROLASE"/>
    <property type="match status" value="1"/>
</dbReference>
<evidence type="ECO:0000313" key="11">
    <source>
        <dbReference type="EMBL" id="GAA4236401.1"/>
    </source>
</evidence>
<comment type="similarity">
    <text evidence="2 10">Belongs to the glycosyl hydrolase 1 family.</text>
</comment>
<keyword evidence="8" id="KW-0624">Polysaccharide degradation</keyword>
<protein>
    <recommendedName>
        <fullName evidence="3 10">Beta-glucosidase</fullName>
        <ecNumber evidence="3 10">3.2.1.21</ecNumber>
    </recommendedName>
</protein>
<dbReference type="InterPro" id="IPR018120">
    <property type="entry name" value="Glyco_hydro_1_AS"/>
</dbReference>
<evidence type="ECO:0000256" key="10">
    <source>
        <dbReference type="RuleBase" id="RU361175"/>
    </source>
</evidence>
<dbReference type="PRINTS" id="PR00131">
    <property type="entry name" value="GLHYDRLASE1"/>
</dbReference>
<name>A0ABP8CAJ2_9FLAO</name>
<comment type="caution">
    <text evidence="11">The sequence shown here is derived from an EMBL/GenBank/DDBJ whole genome shotgun (WGS) entry which is preliminary data.</text>
</comment>
<dbReference type="EC" id="3.2.1.21" evidence="3 10"/>
<dbReference type="PROSITE" id="PS00653">
    <property type="entry name" value="GLYCOSYL_HYDROL_F1_2"/>
    <property type="match status" value="1"/>
</dbReference>
<dbReference type="InterPro" id="IPR017736">
    <property type="entry name" value="Glyco_hydro_1_beta-glucosidase"/>
</dbReference>
<evidence type="ECO:0000256" key="1">
    <source>
        <dbReference type="ARBA" id="ARBA00000448"/>
    </source>
</evidence>
<evidence type="ECO:0000256" key="9">
    <source>
        <dbReference type="PROSITE-ProRule" id="PRU10055"/>
    </source>
</evidence>
<keyword evidence="12" id="KW-1185">Reference proteome</keyword>
<dbReference type="SUPFAM" id="SSF51445">
    <property type="entry name" value="(Trans)glycosidases"/>
    <property type="match status" value="1"/>
</dbReference>
<dbReference type="PANTHER" id="PTHR10353:SF36">
    <property type="entry name" value="LP05116P"/>
    <property type="match status" value="1"/>
</dbReference>
<comment type="catalytic activity">
    <reaction evidence="1 10">
        <text>Hydrolysis of terminal, non-reducing beta-D-glucosyl residues with release of beta-D-glucose.</text>
        <dbReference type="EC" id="3.2.1.21"/>
    </reaction>
</comment>
<dbReference type="Pfam" id="PF00232">
    <property type="entry name" value="Glyco_hydro_1"/>
    <property type="match status" value="1"/>
</dbReference>
<evidence type="ECO:0000256" key="3">
    <source>
        <dbReference type="ARBA" id="ARBA00012744"/>
    </source>
</evidence>
<dbReference type="EMBL" id="BAABCA010000004">
    <property type="protein sequence ID" value="GAA4236401.1"/>
    <property type="molecule type" value="Genomic_DNA"/>
</dbReference>
<evidence type="ECO:0000256" key="5">
    <source>
        <dbReference type="ARBA" id="ARBA00023001"/>
    </source>
</evidence>
<accession>A0ABP8CAJ2</accession>
<evidence type="ECO:0000256" key="2">
    <source>
        <dbReference type="ARBA" id="ARBA00010838"/>
    </source>
</evidence>
<dbReference type="InterPro" id="IPR033132">
    <property type="entry name" value="GH_1_N_CS"/>
</dbReference>
<evidence type="ECO:0000256" key="4">
    <source>
        <dbReference type="ARBA" id="ARBA00022801"/>
    </source>
</evidence>
<dbReference type="InterPro" id="IPR001360">
    <property type="entry name" value="Glyco_hydro_1"/>
</dbReference>
<dbReference type="PROSITE" id="PS00572">
    <property type="entry name" value="GLYCOSYL_HYDROL_F1_1"/>
    <property type="match status" value="1"/>
</dbReference>
<evidence type="ECO:0000256" key="6">
    <source>
        <dbReference type="ARBA" id="ARBA00023277"/>
    </source>
</evidence>
<dbReference type="Proteomes" id="UP001501496">
    <property type="component" value="Unassembled WGS sequence"/>
</dbReference>
<dbReference type="NCBIfam" id="TIGR03356">
    <property type="entry name" value="BGL"/>
    <property type="match status" value="1"/>
</dbReference>
<feature type="active site" description="Nucleophile" evidence="9">
    <location>
        <position position="360"/>
    </location>
</feature>
<evidence type="ECO:0000313" key="12">
    <source>
        <dbReference type="Proteomes" id="UP001501496"/>
    </source>
</evidence>
<proteinExistence type="inferred from homology"/>
<sequence>MPTNFKLKPQDFGENFVWGVSNAAYQTEGAYNVNGKGLSIWDDFTSQKGKIHNNEHANVAVDFFNKYKEDILLMKSMNIPNFRFSLSWSRIIPDGNGEVNQQGIDFYNRVINFCLECNITPWVTLYHWDLPLALEKQGGWTNRAILGWFEKYTTLCANTFGDRVKHWMVLNEPMVFTGAGYFLGVHAPGKKGLKNFLPAIHHATLCQALGGRILKKTVKNGIIGTTFSCSQITPYKNTRKHNLAAKKADTLLNRLFIEPLLGMDYPTESLPVLKRLKAYIKPGDDKLSEFEFDFIGIQNYTREVVKHSYFVPYIQAKIIKASKRQVETTLMDWEVYPPSIYNMIKQFNQYKNIKKLIITENGAAFTDVVKNENIEDTKRLNYFKSHLEQVHKAQQDGLNIDGYFAWTFTDNFEWAEGYKARFGLVHVNFSNQKRTIKSSGKWFKSFLENL</sequence>
<keyword evidence="6" id="KW-0119">Carbohydrate metabolism</keyword>
<keyword evidence="7 10" id="KW-0326">Glycosidase</keyword>
<gene>
    <name evidence="11" type="ORF">GCM10022291_20650</name>
</gene>
<dbReference type="RefSeq" id="WP_344788141.1">
    <property type="nucleotide sequence ID" value="NZ_BAABCA010000004.1"/>
</dbReference>
<keyword evidence="5" id="KW-0136">Cellulose degradation</keyword>
<dbReference type="InterPro" id="IPR017853">
    <property type="entry name" value="GH"/>
</dbReference>
<organism evidence="11 12">
    <name type="scientific">Postechiella marina</name>
    <dbReference type="NCBI Taxonomy" id="943941"/>
    <lineage>
        <taxon>Bacteria</taxon>
        <taxon>Pseudomonadati</taxon>
        <taxon>Bacteroidota</taxon>
        <taxon>Flavobacteriia</taxon>
        <taxon>Flavobacteriales</taxon>
        <taxon>Flavobacteriaceae</taxon>
        <taxon>Postechiella</taxon>
    </lineage>
</organism>
<reference evidence="12" key="1">
    <citation type="journal article" date="2019" name="Int. J. Syst. Evol. Microbiol.">
        <title>The Global Catalogue of Microorganisms (GCM) 10K type strain sequencing project: providing services to taxonomists for standard genome sequencing and annotation.</title>
        <authorList>
            <consortium name="The Broad Institute Genomics Platform"/>
            <consortium name="The Broad Institute Genome Sequencing Center for Infectious Disease"/>
            <person name="Wu L."/>
            <person name="Ma J."/>
        </authorList>
    </citation>
    <scope>NUCLEOTIDE SEQUENCE [LARGE SCALE GENOMIC DNA]</scope>
    <source>
        <strain evidence="12">JCM 17630</strain>
    </source>
</reference>
<evidence type="ECO:0000256" key="8">
    <source>
        <dbReference type="ARBA" id="ARBA00023326"/>
    </source>
</evidence>
<evidence type="ECO:0000256" key="7">
    <source>
        <dbReference type="ARBA" id="ARBA00023295"/>
    </source>
</evidence>
<dbReference type="Gene3D" id="3.20.20.80">
    <property type="entry name" value="Glycosidases"/>
    <property type="match status" value="1"/>
</dbReference>